<dbReference type="GeneID" id="77805839"/>
<feature type="chain" id="PRO_5045504804" evidence="1">
    <location>
        <begin position="21"/>
        <end position="242"/>
    </location>
</feature>
<organism evidence="2 3">
    <name type="scientific">Puccinia triticina</name>
    <dbReference type="NCBI Taxonomy" id="208348"/>
    <lineage>
        <taxon>Eukaryota</taxon>
        <taxon>Fungi</taxon>
        <taxon>Dikarya</taxon>
        <taxon>Basidiomycota</taxon>
        <taxon>Pucciniomycotina</taxon>
        <taxon>Pucciniomycetes</taxon>
        <taxon>Pucciniales</taxon>
        <taxon>Pucciniaceae</taxon>
        <taxon>Puccinia</taxon>
    </lineage>
</organism>
<evidence type="ECO:0000313" key="3">
    <source>
        <dbReference type="Proteomes" id="UP001164743"/>
    </source>
</evidence>
<feature type="signal peptide" evidence="1">
    <location>
        <begin position="1"/>
        <end position="20"/>
    </location>
</feature>
<dbReference type="RefSeq" id="XP_053028904.1">
    <property type="nucleotide sequence ID" value="XM_053164945.1"/>
</dbReference>
<gene>
    <name evidence="2" type="ORF">PtA15_18A409</name>
</gene>
<protein>
    <submittedName>
        <fullName evidence="2">Uncharacterized protein</fullName>
    </submittedName>
</protein>
<evidence type="ECO:0000313" key="2">
    <source>
        <dbReference type="EMBL" id="WAQ93349.1"/>
    </source>
</evidence>
<sequence length="242" mass="27584">MVSKLLSCLIIAVSYHHVIGPFSAPPVPLNVADILPPSPNHEIPEAFADHKTYYERLTPSEKFLGASEMSEARTASGQPPDEIFPPGTLKNYVATQVTRWILDPTTSYGSLCSDTQTQWKYIGTIFNELDDEGQADVRKYLKDNGVVVSVIDMINVKRLEWFMKRANRPVWWTAHFMPALWFPNRQLVGEDLSLITIGDILQFEKKESDFKSVASFREVTNKFRELDEVFRQHHSIALQRTG</sequence>
<dbReference type="Proteomes" id="UP001164743">
    <property type="component" value="Chromosome 18A"/>
</dbReference>
<evidence type="ECO:0000256" key="1">
    <source>
        <dbReference type="SAM" id="SignalP"/>
    </source>
</evidence>
<proteinExistence type="predicted"/>
<keyword evidence="3" id="KW-1185">Reference proteome</keyword>
<name>A0ABY7D6T8_9BASI</name>
<keyword evidence="1" id="KW-0732">Signal</keyword>
<dbReference type="EMBL" id="CP110438">
    <property type="protein sequence ID" value="WAQ93349.1"/>
    <property type="molecule type" value="Genomic_DNA"/>
</dbReference>
<reference evidence="2" key="1">
    <citation type="submission" date="2022-10" db="EMBL/GenBank/DDBJ databases">
        <title>Puccinia triticina Genome sequencing and assembly.</title>
        <authorList>
            <person name="Li C."/>
        </authorList>
    </citation>
    <scope>NUCLEOTIDE SEQUENCE</scope>
    <source>
        <strain evidence="2">Pt15</strain>
    </source>
</reference>
<accession>A0ABY7D6T8</accession>